<gene>
    <name evidence="1" type="ORF">GCM10009827_101430</name>
</gene>
<proteinExistence type="predicted"/>
<organism evidence="1 2">
    <name type="scientific">Dactylosporangium maewongense</name>
    <dbReference type="NCBI Taxonomy" id="634393"/>
    <lineage>
        <taxon>Bacteria</taxon>
        <taxon>Bacillati</taxon>
        <taxon>Actinomycetota</taxon>
        <taxon>Actinomycetes</taxon>
        <taxon>Micromonosporales</taxon>
        <taxon>Micromonosporaceae</taxon>
        <taxon>Dactylosporangium</taxon>
    </lineage>
</organism>
<keyword evidence="2" id="KW-1185">Reference proteome</keyword>
<reference evidence="2" key="1">
    <citation type="journal article" date="2019" name="Int. J. Syst. Evol. Microbiol.">
        <title>The Global Catalogue of Microorganisms (GCM) 10K type strain sequencing project: providing services to taxonomists for standard genome sequencing and annotation.</title>
        <authorList>
            <consortium name="The Broad Institute Genomics Platform"/>
            <consortium name="The Broad Institute Genome Sequencing Center for Infectious Disease"/>
            <person name="Wu L."/>
            <person name="Ma J."/>
        </authorList>
    </citation>
    <scope>NUCLEOTIDE SEQUENCE [LARGE SCALE GENOMIC DNA]</scope>
    <source>
        <strain evidence="2">JCM 15933</strain>
    </source>
</reference>
<evidence type="ECO:0000313" key="2">
    <source>
        <dbReference type="Proteomes" id="UP001501470"/>
    </source>
</evidence>
<accession>A0ABP4NMP3</accession>
<dbReference type="PROSITE" id="PS51257">
    <property type="entry name" value="PROKAR_LIPOPROTEIN"/>
    <property type="match status" value="1"/>
</dbReference>
<comment type="caution">
    <text evidence="1">The sequence shown here is derived from an EMBL/GenBank/DDBJ whole genome shotgun (WGS) entry which is preliminary data.</text>
</comment>
<evidence type="ECO:0000313" key="1">
    <source>
        <dbReference type="EMBL" id="GAA1563531.1"/>
    </source>
</evidence>
<protein>
    <submittedName>
        <fullName evidence="1">Uncharacterized protein</fullName>
    </submittedName>
</protein>
<dbReference type="RefSeq" id="WP_344512547.1">
    <property type="nucleotide sequence ID" value="NZ_BAAAQD010000033.1"/>
</dbReference>
<dbReference type="EMBL" id="BAAAQD010000033">
    <property type="protein sequence ID" value="GAA1563531.1"/>
    <property type="molecule type" value="Genomic_DNA"/>
</dbReference>
<sequence length="210" mass="22086">MSAALRVMSVLPGPFGASACADSLRDQLPATRFVSRWLAPDVTSVNQLILDLALLIQDVVEHGGAADMLDDRTGVAVWHPTNRPLPELASLRRSSVDGAYAERWATLEHILRSAVPAAAAPGGQLLLFAVAAGPGRAGIARAAALLGARHLDLNTAEEPATTVAFGAAGRWLLARHGWTTTGFGRLPDGTPWWPMHRPPNPTSTNLGSVG</sequence>
<dbReference type="Proteomes" id="UP001501470">
    <property type="component" value="Unassembled WGS sequence"/>
</dbReference>
<name>A0ABP4NMP3_9ACTN</name>